<keyword evidence="7 9" id="KW-0503">Monooxygenase</keyword>
<comment type="cofactor">
    <cofactor evidence="1 8">
        <name>heme</name>
        <dbReference type="ChEBI" id="CHEBI:30413"/>
    </cofactor>
</comment>
<evidence type="ECO:0000256" key="10">
    <source>
        <dbReference type="SAM" id="Phobius"/>
    </source>
</evidence>
<dbReference type="EMBL" id="LASV01000033">
    <property type="protein sequence ID" value="KKA25174.1"/>
    <property type="molecule type" value="Genomic_DNA"/>
</dbReference>
<dbReference type="InterPro" id="IPR017972">
    <property type="entry name" value="Cyt_P450_CS"/>
</dbReference>
<feature type="transmembrane region" description="Helical" evidence="10">
    <location>
        <begin position="12"/>
        <end position="32"/>
    </location>
</feature>
<dbReference type="PRINTS" id="PR00463">
    <property type="entry name" value="EP450I"/>
</dbReference>
<dbReference type="GO" id="GO:0005506">
    <property type="term" value="F:iron ion binding"/>
    <property type="evidence" value="ECO:0007669"/>
    <property type="project" value="InterPro"/>
</dbReference>
<evidence type="ECO:0000256" key="1">
    <source>
        <dbReference type="ARBA" id="ARBA00001971"/>
    </source>
</evidence>
<comment type="caution">
    <text evidence="11">The sequence shown here is derived from an EMBL/GenBank/DDBJ whole genome shotgun (WGS) entry which is preliminary data.</text>
</comment>
<dbReference type="GO" id="GO:0016705">
    <property type="term" value="F:oxidoreductase activity, acting on paired donors, with incorporation or reduction of molecular oxygen"/>
    <property type="evidence" value="ECO:0007669"/>
    <property type="project" value="InterPro"/>
</dbReference>
<evidence type="ECO:0000256" key="3">
    <source>
        <dbReference type="ARBA" id="ARBA00022617"/>
    </source>
</evidence>
<dbReference type="InterPro" id="IPR036396">
    <property type="entry name" value="Cyt_P450_sf"/>
</dbReference>
<keyword evidence="4 8" id="KW-0479">Metal-binding</keyword>
<dbReference type="GO" id="GO:0020037">
    <property type="term" value="F:heme binding"/>
    <property type="evidence" value="ECO:0007669"/>
    <property type="project" value="InterPro"/>
</dbReference>
<proteinExistence type="inferred from homology"/>
<dbReference type="PANTHER" id="PTHR24305:SF210">
    <property type="entry name" value="CYTOCHROME P450 MONOOXYGENASE ASQL-RELATED"/>
    <property type="match status" value="1"/>
</dbReference>
<keyword evidence="12" id="KW-1185">Reference proteome</keyword>
<name>A0A0F4Z3T5_RASE3</name>
<keyword evidence="10" id="KW-0472">Membrane</keyword>
<dbReference type="PROSITE" id="PS00086">
    <property type="entry name" value="CYTOCHROME_P450"/>
    <property type="match status" value="1"/>
</dbReference>
<keyword evidence="10" id="KW-0812">Transmembrane</keyword>
<dbReference type="CDD" id="cd11058">
    <property type="entry name" value="CYP60B-like"/>
    <property type="match status" value="1"/>
</dbReference>
<dbReference type="InterPro" id="IPR001128">
    <property type="entry name" value="Cyt_P450"/>
</dbReference>
<keyword evidence="5 9" id="KW-0560">Oxidoreductase</keyword>
<dbReference type="GO" id="GO:0004497">
    <property type="term" value="F:monooxygenase activity"/>
    <property type="evidence" value="ECO:0007669"/>
    <property type="project" value="UniProtKB-KW"/>
</dbReference>
<evidence type="ECO:0000256" key="4">
    <source>
        <dbReference type="ARBA" id="ARBA00022723"/>
    </source>
</evidence>
<dbReference type="STRING" id="1408163.A0A0F4Z3T5"/>
<evidence type="ECO:0000256" key="6">
    <source>
        <dbReference type="ARBA" id="ARBA00023004"/>
    </source>
</evidence>
<dbReference type="SUPFAM" id="SSF48264">
    <property type="entry name" value="Cytochrome P450"/>
    <property type="match status" value="1"/>
</dbReference>
<evidence type="ECO:0000256" key="8">
    <source>
        <dbReference type="PIRSR" id="PIRSR602401-1"/>
    </source>
</evidence>
<evidence type="ECO:0000256" key="7">
    <source>
        <dbReference type="ARBA" id="ARBA00023033"/>
    </source>
</evidence>
<dbReference type="InterPro" id="IPR002401">
    <property type="entry name" value="Cyt_P450_E_grp-I"/>
</dbReference>
<dbReference type="RefSeq" id="XP_013331786.1">
    <property type="nucleotide sequence ID" value="XM_013476332.1"/>
</dbReference>
<evidence type="ECO:0000256" key="5">
    <source>
        <dbReference type="ARBA" id="ARBA00023002"/>
    </source>
</evidence>
<dbReference type="PANTHER" id="PTHR24305">
    <property type="entry name" value="CYTOCHROME P450"/>
    <property type="match status" value="1"/>
</dbReference>
<evidence type="ECO:0008006" key="13">
    <source>
        <dbReference type="Google" id="ProtNLM"/>
    </source>
</evidence>
<reference evidence="11 12" key="1">
    <citation type="submission" date="2015-04" db="EMBL/GenBank/DDBJ databases">
        <authorList>
            <person name="Heijne W.H."/>
            <person name="Fedorova N.D."/>
            <person name="Nierman W.C."/>
            <person name="Vollebregt A.W."/>
            <person name="Zhao Z."/>
            <person name="Wu L."/>
            <person name="Kumar M."/>
            <person name="Stam H."/>
            <person name="van den Berg M.A."/>
            <person name="Pel H.J."/>
        </authorList>
    </citation>
    <scope>NUCLEOTIDE SEQUENCE [LARGE SCALE GENOMIC DNA]</scope>
    <source>
        <strain evidence="11 12">CBS 393.64</strain>
    </source>
</reference>
<evidence type="ECO:0000256" key="9">
    <source>
        <dbReference type="RuleBase" id="RU000461"/>
    </source>
</evidence>
<feature type="binding site" description="axial binding residue" evidence="8">
    <location>
        <position position="429"/>
    </location>
    <ligand>
        <name>heme</name>
        <dbReference type="ChEBI" id="CHEBI:30413"/>
    </ligand>
    <ligandPart>
        <name>Fe</name>
        <dbReference type="ChEBI" id="CHEBI:18248"/>
    </ligandPart>
</feature>
<dbReference type="OrthoDB" id="1470350at2759"/>
<gene>
    <name evidence="11" type="ORF">T310_0765</name>
</gene>
<keyword evidence="6 8" id="KW-0408">Iron</keyword>
<keyword evidence="3 8" id="KW-0349">Heme</keyword>
<accession>A0A0F4Z3T5</accession>
<evidence type="ECO:0000313" key="12">
    <source>
        <dbReference type="Proteomes" id="UP000053958"/>
    </source>
</evidence>
<dbReference type="Pfam" id="PF00067">
    <property type="entry name" value="p450"/>
    <property type="match status" value="1"/>
</dbReference>
<dbReference type="PRINTS" id="PR00385">
    <property type="entry name" value="P450"/>
</dbReference>
<dbReference type="GeneID" id="25312819"/>
<dbReference type="AlphaFoldDB" id="A0A0F4Z3T5"/>
<dbReference type="InterPro" id="IPR050121">
    <property type="entry name" value="Cytochrome_P450_monoxygenase"/>
</dbReference>
<evidence type="ECO:0000313" key="11">
    <source>
        <dbReference type="EMBL" id="KKA25174.1"/>
    </source>
</evidence>
<comment type="similarity">
    <text evidence="2 9">Belongs to the cytochrome P450 family.</text>
</comment>
<evidence type="ECO:0000256" key="2">
    <source>
        <dbReference type="ARBA" id="ARBA00010617"/>
    </source>
</evidence>
<dbReference type="Gene3D" id="1.10.630.10">
    <property type="entry name" value="Cytochrome P450"/>
    <property type="match status" value="1"/>
</dbReference>
<organism evidence="11 12">
    <name type="scientific">Rasamsonia emersonii (strain ATCC 16479 / CBS 393.64 / IMI 116815)</name>
    <dbReference type="NCBI Taxonomy" id="1408163"/>
    <lineage>
        <taxon>Eukaryota</taxon>
        <taxon>Fungi</taxon>
        <taxon>Dikarya</taxon>
        <taxon>Ascomycota</taxon>
        <taxon>Pezizomycotina</taxon>
        <taxon>Eurotiomycetes</taxon>
        <taxon>Eurotiomycetidae</taxon>
        <taxon>Eurotiales</taxon>
        <taxon>Trichocomaceae</taxon>
        <taxon>Rasamsonia</taxon>
    </lineage>
</organism>
<dbReference type="Proteomes" id="UP000053958">
    <property type="component" value="Unassembled WGS sequence"/>
</dbReference>
<sequence>MYLQILQQHPFLRFVGLTLAYLAALAVYRLYFSPLRKFPGPKLAAVTRLPFLWHSLNGDLIFWVQDLHSRYGEVIRIAPDELSYSTGEAWKDIYQQLTLKDLRFYGRAHLNNIPDIIRADNADHARFRRNFSRAFSDRALREQEALIRQYVDLLVHKLDAVAREDPKTKVDLVRMYNFTTFDVMGDLTFGEPLGLLHGSEYNAWVSLIFASLKTTTFLQTSRYLPWLGFLFSVLIPKSMVEKKRAHLQYCIERVDRRLAKKSPRPDIWGLVLSRPEGDDLRLSLDEMYANSITFMIAGTETTATLLSGLTYHLLMNPAKLERLTREIRGAFASDEEITFAKLLQLEYLQACLEEGLRMYPPVPVGLPRVTPPEGMLTTVSVNQWATYRNPQNFKDPNSFHPERWLSDSKSFASDKKKYLQPFSTGPRNCLGQTRRRLILTSGSLAYHEMRLILAKVLWHFDLSLCDESADWADQKVYMLWEKKPLMVGTVYLIVYDLTSLLPVCLSVVGLTDPSIHLSIHPSSGQVYDETSTDPVTQSVKIRALHQETSLAIWR</sequence>
<protein>
    <recommendedName>
        <fullName evidence="13">Cytochrome P450</fullName>
    </recommendedName>
</protein>
<keyword evidence="10" id="KW-1133">Transmembrane helix</keyword>